<dbReference type="AlphaFoldDB" id="A0A2L1C943"/>
<dbReference type="EMBL" id="CP026606">
    <property type="protein sequence ID" value="AVB75902.1"/>
    <property type="molecule type" value="Genomic_DNA"/>
</dbReference>
<name>A0A2L1C943_METMI</name>
<reference evidence="2" key="1">
    <citation type="journal article" date="2018" name="Genome Announc.">
        <title>Complete Genome Sequence of the Methanococcus maripaludis Type Strain JJ (DSM 2067), a Model for Selenoprotein Synthesis in Archaea.</title>
        <authorList>
            <person name="Poehlein A."/>
            <person name="Heym D."/>
            <person name="Quitzke V."/>
            <person name="Fersch J."/>
            <person name="Daniel R."/>
            <person name="Rother M."/>
        </authorList>
    </citation>
    <scope>NUCLEOTIDE SEQUENCE [LARGE SCALE GENOMIC DNA]</scope>
    <source>
        <strain evidence="2">DSM 2067</strain>
    </source>
</reference>
<evidence type="ECO:0000313" key="1">
    <source>
        <dbReference type="EMBL" id="AVB75902.1"/>
    </source>
</evidence>
<accession>A0A2L1C943</accession>
<dbReference type="KEGG" id="mmad:MMJJ_04850"/>
<sequence>MLPDSKNKNGLTNDEWEALYDALSNLKLPTVDTIHKDLYGFKYTPSKGAKTIDKIAVSILTHKNGELVKKVVMDSLRDIKYLGKPLGGYILKIANENVDFENLEKILTEAENFQILEKNPLRFSYKYIKAKLDIYSEGEHPPFYKRSNKINVRIDKSKKRVYVEDTQPSMLKKIKPILQNSLYLETKGVEDDTEMDMDYAINSRIKFQKFVNDVRVIFTVNYAQYVNEQEMSKSEPFKENLNKFKTLDGYSKFLKRFKGYDFEDQQKYFELMGLKPESNGEYNFDNSIAKIEDTLLHDDFQKAINEINRSVVVKGYEINTRYIRTRIMGKELKQRYEWTEKFDKLNIGCIQKDVYDEKLLKEFSEVSGILVGIKGNLYYRGSNIEYSLKHGKSDGTISPTHVSLKITKGVENYKDRHLLKDAHDAFLWPYERIFLQ</sequence>
<protein>
    <submittedName>
        <fullName evidence="1">Uncharacterized protein</fullName>
    </submittedName>
</protein>
<evidence type="ECO:0000313" key="2">
    <source>
        <dbReference type="Proteomes" id="UP000239462"/>
    </source>
</evidence>
<dbReference type="Proteomes" id="UP000239462">
    <property type="component" value="Chromosome"/>
</dbReference>
<organism evidence="1 2">
    <name type="scientific">Methanococcus maripaludis</name>
    <name type="common">Methanococcus deltae</name>
    <dbReference type="NCBI Taxonomy" id="39152"/>
    <lineage>
        <taxon>Archaea</taxon>
        <taxon>Methanobacteriati</taxon>
        <taxon>Methanobacteriota</taxon>
        <taxon>Methanomada group</taxon>
        <taxon>Methanococci</taxon>
        <taxon>Methanococcales</taxon>
        <taxon>Methanococcaceae</taxon>
        <taxon>Methanococcus</taxon>
    </lineage>
</organism>
<gene>
    <name evidence="1" type="ORF">MMJJ_04850</name>
</gene>
<proteinExistence type="predicted"/>